<reference evidence="12 13" key="1">
    <citation type="journal article" date="2018" name="Mol. Genet. Genomics">
        <title>The red deer Cervus elaphus genome CerEla1.0: sequencing, annotating, genes, and chromosomes.</title>
        <authorList>
            <person name="Bana N.A."/>
            <person name="Nyiri A."/>
            <person name="Nagy J."/>
            <person name="Frank K."/>
            <person name="Nagy T."/>
            <person name="Steger V."/>
            <person name="Schiller M."/>
            <person name="Lakatos P."/>
            <person name="Sugar L."/>
            <person name="Horn P."/>
            <person name="Barta E."/>
            <person name="Orosz L."/>
        </authorList>
    </citation>
    <scope>NUCLEOTIDE SEQUENCE [LARGE SCALE GENOMIC DNA]</scope>
    <source>
        <strain evidence="12">Hungarian</strain>
    </source>
</reference>
<evidence type="ECO:0000256" key="8">
    <source>
        <dbReference type="ARBA" id="ARBA00023180"/>
    </source>
</evidence>
<keyword evidence="2" id="KW-0964">Secreted</keyword>
<dbReference type="PROSITE" id="PS00022">
    <property type="entry name" value="EGF_1"/>
    <property type="match status" value="1"/>
</dbReference>
<evidence type="ECO:0000256" key="6">
    <source>
        <dbReference type="ARBA" id="ARBA00022869"/>
    </source>
</evidence>
<keyword evidence="8" id="KW-0325">Glycoprotein</keyword>
<evidence type="ECO:0000256" key="1">
    <source>
        <dbReference type="ARBA" id="ARBA00004302"/>
    </source>
</evidence>
<dbReference type="Pfam" id="PF24973">
    <property type="entry name" value="EGF_LMN_ATRN"/>
    <property type="match status" value="1"/>
</dbReference>
<feature type="domain" description="Laminin EGF-like" evidence="11">
    <location>
        <begin position="82"/>
        <end position="131"/>
    </location>
</feature>
<comment type="caution">
    <text evidence="10">Lacks conserved residue(s) required for the propagation of feature annotation.</text>
</comment>
<dbReference type="PANTHER" id="PTHR10574">
    <property type="entry name" value="NETRIN/LAMININ-RELATED"/>
    <property type="match status" value="1"/>
</dbReference>
<evidence type="ECO:0000256" key="5">
    <source>
        <dbReference type="ARBA" id="ARBA00022737"/>
    </source>
</evidence>
<dbReference type="GO" id="GO:0009887">
    <property type="term" value="P:animal organ morphogenesis"/>
    <property type="evidence" value="ECO:0007669"/>
    <property type="project" value="TreeGrafter"/>
</dbReference>
<dbReference type="InterPro" id="IPR000742">
    <property type="entry name" value="EGF"/>
</dbReference>
<dbReference type="PANTHER" id="PTHR10574:SF444">
    <property type="entry name" value="BASEMENT MEMBRANE-SPECIFIC HEPARAN SULFATE PROTEOGLYCAN CORE PROTEIN"/>
    <property type="match status" value="1"/>
</dbReference>
<dbReference type="InterPro" id="IPR002049">
    <property type="entry name" value="LE_dom"/>
</dbReference>
<dbReference type="InterPro" id="IPR050440">
    <property type="entry name" value="Laminin/Netrin_ECM"/>
</dbReference>
<comment type="subcellular location">
    <subcellularLocation>
        <location evidence="1">Secreted</location>
        <location evidence="1">Extracellular space</location>
        <location evidence="1">Extracellular matrix</location>
        <location evidence="1">Basement membrane</location>
    </subcellularLocation>
</comment>
<evidence type="ECO:0000256" key="7">
    <source>
        <dbReference type="ARBA" id="ARBA00023157"/>
    </source>
</evidence>
<dbReference type="GO" id="GO:0009888">
    <property type="term" value="P:tissue development"/>
    <property type="evidence" value="ECO:0007669"/>
    <property type="project" value="TreeGrafter"/>
</dbReference>
<dbReference type="FunFam" id="2.10.25.10:FF:000106">
    <property type="entry name" value="Heparan sulfate proteoglycan 2"/>
    <property type="match status" value="1"/>
</dbReference>
<dbReference type="GO" id="GO:0005604">
    <property type="term" value="C:basement membrane"/>
    <property type="evidence" value="ECO:0007669"/>
    <property type="project" value="UniProtKB-SubCell"/>
</dbReference>
<dbReference type="Gene3D" id="2.10.25.10">
    <property type="entry name" value="Laminin"/>
    <property type="match status" value="1"/>
</dbReference>
<keyword evidence="6" id="KW-0084">Basement membrane</keyword>
<evidence type="ECO:0000313" key="13">
    <source>
        <dbReference type="Proteomes" id="UP000242450"/>
    </source>
</evidence>
<evidence type="ECO:0000256" key="10">
    <source>
        <dbReference type="PROSITE-ProRule" id="PRU00460"/>
    </source>
</evidence>
<dbReference type="PROSITE" id="PS50027">
    <property type="entry name" value="EGF_LAM_2"/>
    <property type="match status" value="1"/>
</dbReference>
<keyword evidence="4" id="KW-0732">Signal</keyword>
<dbReference type="Proteomes" id="UP000242450">
    <property type="component" value="Chromosome 8"/>
</dbReference>
<name>A0A212D3D7_CEREH</name>
<dbReference type="AlphaFoldDB" id="A0A212D3D7"/>
<evidence type="ECO:0000256" key="4">
    <source>
        <dbReference type="ARBA" id="ARBA00022729"/>
    </source>
</evidence>
<keyword evidence="7 10" id="KW-1015">Disulfide bond</keyword>
<comment type="caution">
    <text evidence="12">The sequence shown here is derived from an EMBL/GenBank/DDBJ whole genome shotgun (WGS) entry which is preliminary data.</text>
</comment>
<evidence type="ECO:0000256" key="2">
    <source>
        <dbReference type="ARBA" id="ARBA00022525"/>
    </source>
</evidence>
<dbReference type="PROSITE" id="PS01248">
    <property type="entry name" value="EGF_LAM_1"/>
    <property type="match status" value="1"/>
</dbReference>
<keyword evidence="3" id="KW-0272">Extracellular matrix</keyword>
<proteinExistence type="predicted"/>
<organism evidence="12 13">
    <name type="scientific">Cervus elaphus hippelaphus</name>
    <name type="common">European red deer</name>
    <dbReference type="NCBI Taxonomy" id="46360"/>
    <lineage>
        <taxon>Eukaryota</taxon>
        <taxon>Metazoa</taxon>
        <taxon>Chordata</taxon>
        <taxon>Craniata</taxon>
        <taxon>Vertebrata</taxon>
        <taxon>Euteleostomi</taxon>
        <taxon>Mammalia</taxon>
        <taxon>Eutheria</taxon>
        <taxon>Laurasiatheria</taxon>
        <taxon>Artiodactyla</taxon>
        <taxon>Ruminantia</taxon>
        <taxon>Pecora</taxon>
        <taxon>Cervidae</taxon>
        <taxon>Cervinae</taxon>
        <taxon>Cervus</taxon>
    </lineage>
</organism>
<keyword evidence="9 10" id="KW-0424">Laminin EGF-like domain</keyword>
<accession>A0A212D3D7</accession>
<dbReference type="InterPro" id="IPR056863">
    <property type="entry name" value="LMN_ATRN_NET-like_EGF"/>
</dbReference>
<dbReference type="PROSITE" id="PS01186">
    <property type="entry name" value="EGF_2"/>
    <property type="match status" value="1"/>
</dbReference>
<dbReference type="SUPFAM" id="SSF57196">
    <property type="entry name" value="EGF/Laminin"/>
    <property type="match status" value="1"/>
</dbReference>
<evidence type="ECO:0000259" key="11">
    <source>
        <dbReference type="PROSITE" id="PS50027"/>
    </source>
</evidence>
<protein>
    <recommendedName>
        <fullName evidence="11">Laminin EGF-like domain-containing protein</fullName>
    </recommendedName>
</protein>
<gene>
    <name evidence="12" type="ORF">Celaphus_00014746</name>
</gene>
<evidence type="ECO:0000256" key="9">
    <source>
        <dbReference type="ARBA" id="ARBA00023292"/>
    </source>
</evidence>
<evidence type="ECO:0000313" key="12">
    <source>
        <dbReference type="EMBL" id="OWK12767.1"/>
    </source>
</evidence>
<sequence length="171" mass="18297">MDVAVPEDTGQDPALEVEQCACPPGYRGPSCQLSHLPMPTLAIRRSQPRVGPEESPSCCAQDCDAGYTRMPSGLYLGTCERCSCHGHTEVCEPETGACQECQHHTEGPRCEQCQPGYYGDARRGTPHDCQPCPCHGAPAAGQATHTCFLDTDGHPTCDACSPGHSGRHCER</sequence>
<dbReference type="OrthoDB" id="10055367at2759"/>
<dbReference type="EMBL" id="MKHE01000008">
    <property type="protein sequence ID" value="OWK12767.1"/>
    <property type="molecule type" value="Genomic_DNA"/>
</dbReference>
<dbReference type="CDD" id="cd00055">
    <property type="entry name" value="EGF_Lam"/>
    <property type="match status" value="1"/>
</dbReference>
<keyword evidence="13" id="KW-1185">Reference proteome</keyword>
<dbReference type="SMART" id="SM00180">
    <property type="entry name" value="EGF_Lam"/>
    <property type="match status" value="1"/>
</dbReference>
<keyword evidence="5" id="KW-0677">Repeat</keyword>
<feature type="disulfide bond" evidence="10">
    <location>
        <begin position="101"/>
        <end position="110"/>
    </location>
</feature>
<evidence type="ECO:0000256" key="3">
    <source>
        <dbReference type="ARBA" id="ARBA00022530"/>
    </source>
</evidence>